<gene>
    <name evidence="1" type="ORF">EZS27_034424</name>
</gene>
<name>A0A5J4PZY0_9ZZZZ</name>
<feature type="non-terminal residue" evidence="1">
    <location>
        <position position="21"/>
    </location>
</feature>
<proteinExistence type="predicted"/>
<sequence>MMLLLYDIATLLQYDFMILLL</sequence>
<protein>
    <submittedName>
        <fullName evidence="1">Uncharacterized protein</fullName>
    </submittedName>
</protein>
<organism evidence="1">
    <name type="scientific">termite gut metagenome</name>
    <dbReference type="NCBI Taxonomy" id="433724"/>
    <lineage>
        <taxon>unclassified sequences</taxon>
        <taxon>metagenomes</taxon>
        <taxon>organismal metagenomes</taxon>
    </lineage>
</organism>
<dbReference type="EMBL" id="SNRY01005398">
    <property type="protein sequence ID" value="KAA6315065.1"/>
    <property type="molecule type" value="Genomic_DNA"/>
</dbReference>
<dbReference type="AlphaFoldDB" id="A0A5J4PZY0"/>
<comment type="caution">
    <text evidence="1">The sequence shown here is derived from an EMBL/GenBank/DDBJ whole genome shotgun (WGS) entry which is preliminary data.</text>
</comment>
<reference evidence="1" key="1">
    <citation type="submission" date="2019-03" db="EMBL/GenBank/DDBJ databases">
        <title>Single cell metagenomics reveals metabolic interactions within the superorganism composed of flagellate Streblomastix strix and complex community of Bacteroidetes bacteria on its surface.</title>
        <authorList>
            <person name="Treitli S.C."/>
            <person name="Kolisko M."/>
            <person name="Husnik F."/>
            <person name="Keeling P."/>
            <person name="Hampl V."/>
        </authorList>
    </citation>
    <scope>NUCLEOTIDE SEQUENCE</scope>
    <source>
        <strain evidence="1">STM</strain>
    </source>
</reference>
<accession>A0A5J4PZY0</accession>
<evidence type="ECO:0000313" key="1">
    <source>
        <dbReference type="EMBL" id="KAA6315065.1"/>
    </source>
</evidence>